<proteinExistence type="predicted"/>
<protein>
    <submittedName>
        <fullName evidence="2">Uncharacterized protein</fullName>
    </submittedName>
</protein>
<dbReference type="HOGENOM" id="CLU_2168155_0_0_14"/>
<accession>D5E630</accession>
<evidence type="ECO:0000313" key="3">
    <source>
        <dbReference type="Proteomes" id="UP000001845"/>
    </source>
</evidence>
<dbReference type="OrthoDB" id="9897405at2"/>
<dbReference type="KEGG" id="mcd:MCRO_0612"/>
<reference key="2">
    <citation type="submission" date="2010-03" db="EMBL/GenBank/DDBJ databases">
        <authorList>
            <person name="Ma Z."/>
            <person name="Wang X."/>
            <person name="Liu H."/>
        </authorList>
    </citation>
    <scope>NUCLEOTIDE SEQUENCE</scope>
    <source>
        <strain>MP145</strain>
    </source>
</reference>
<keyword evidence="1" id="KW-1133">Transmembrane helix</keyword>
<keyword evidence="1" id="KW-0812">Transmembrane</keyword>
<dbReference type="RefSeq" id="WP_013054571.1">
    <property type="nucleotide sequence ID" value="NC_014014.1"/>
</dbReference>
<feature type="transmembrane region" description="Helical" evidence="1">
    <location>
        <begin position="86"/>
        <end position="108"/>
    </location>
</feature>
<organism evidence="2 3">
    <name type="scientific">Mycoplasma crocodyli (strain ATCC 51981 / MP145)</name>
    <dbReference type="NCBI Taxonomy" id="512564"/>
    <lineage>
        <taxon>Bacteria</taxon>
        <taxon>Bacillati</taxon>
        <taxon>Mycoplasmatota</taxon>
        <taxon>Mollicutes</taxon>
        <taxon>Mycoplasmataceae</taxon>
        <taxon>Mycoplasma</taxon>
    </lineage>
</organism>
<sequence length="110" mass="13549">MNKDDKLEQEKDFYMSHLNFVRQIQEEMTNEKKKKYPKFNHKRRCDWIAKNTKLLDIVEKCNRQEDLKNYIKEYTHVKNEYLVQQYLWLIILIIIFVAIVIGLSLWLLKV</sequence>
<dbReference type="Proteomes" id="UP000001845">
    <property type="component" value="Chromosome"/>
</dbReference>
<gene>
    <name evidence="2" type="ordered locus">MCRO_0612</name>
</gene>
<reference evidence="3" key="1">
    <citation type="submission" date="2010-03" db="EMBL/GenBank/DDBJ databases">
        <title>The complete genome of Mycoplasma crocodyli MP145.</title>
        <authorList>
            <person name="Glass J.I."/>
            <person name="Durkin A.S."/>
            <person name="Hostetler J."/>
            <person name="Jackson J."/>
            <person name="Johnson J."/>
            <person name="May M.A."/>
            <person name="Paralanov V."/>
            <person name="Radune D."/>
            <person name="Szczypinski B."/>
            <person name="Brown D.R."/>
        </authorList>
    </citation>
    <scope>NUCLEOTIDE SEQUENCE [LARGE SCALE GENOMIC DNA]</scope>
    <source>
        <strain evidence="3">ATCC 51981 / MP145</strain>
    </source>
</reference>
<evidence type="ECO:0000256" key="1">
    <source>
        <dbReference type="SAM" id="Phobius"/>
    </source>
</evidence>
<keyword evidence="1" id="KW-0472">Membrane</keyword>
<keyword evidence="3" id="KW-1185">Reference proteome</keyword>
<name>D5E630_MYCCM</name>
<evidence type="ECO:0000313" key="2">
    <source>
        <dbReference type="EMBL" id="ADE19795.1"/>
    </source>
</evidence>
<dbReference type="AlphaFoldDB" id="D5E630"/>
<reference evidence="2 3" key="3">
    <citation type="journal article" date="2011" name="J. Bacteriol.">
        <title>Genome sequences of Mycoplasma alligatoris A21JP2T and Mycoplasma crocodyli MP145T.</title>
        <authorList>
            <person name="Brown D.R."/>
            <person name="Farmerie W.G."/>
            <person name="May M."/>
            <person name="Benders G.A."/>
            <person name="Durkin A.S."/>
            <person name="Hlavinka K."/>
            <person name="Hostetler J."/>
            <person name="Jackson J."/>
            <person name="Johnson J."/>
            <person name="Miller R.H."/>
            <person name="Paralanov V."/>
            <person name="Radune D."/>
            <person name="Szczypinski B."/>
            <person name="Glass J.I."/>
        </authorList>
    </citation>
    <scope>NUCLEOTIDE SEQUENCE [LARGE SCALE GENOMIC DNA]</scope>
    <source>
        <strain evidence="3">ATCC 51981 / MP145</strain>
    </source>
</reference>
<dbReference type="EMBL" id="CP001991">
    <property type="protein sequence ID" value="ADE19795.1"/>
    <property type="molecule type" value="Genomic_DNA"/>
</dbReference>